<dbReference type="EMBL" id="MVBM01000006">
    <property type="protein sequence ID" value="OOK70732.1"/>
    <property type="molecule type" value="Genomic_DNA"/>
</dbReference>
<gene>
    <name evidence="1" type="ORF">BZL30_6635</name>
</gene>
<evidence type="ECO:0000313" key="1">
    <source>
        <dbReference type="EMBL" id="OOK70732.1"/>
    </source>
</evidence>
<proteinExistence type="predicted"/>
<dbReference type="AlphaFoldDB" id="A0A1V3WVB8"/>
<organism evidence="1 2">
    <name type="scientific">Mycobacterium kansasii</name>
    <dbReference type="NCBI Taxonomy" id="1768"/>
    <lineage>
        <taxon>Bacteria</taxon>
        <taxon>Bacillati</taxon>
        <taxon>Actinomycetota</taxon>
        <taxon>Actinomycetes</taxon>
        <taxon>Mycobacteriales</taxon>
        <taxon>Mycobacteriaceae</taxon>
        <taxon>Mycobacterium</taxon>
    </lineage>
</organism>
<comment type="caution">
    <text evidence="1">The sequence shown here is derived from an EMBL/GenBank/DDBJ whole genome shotgun (WGS) entry which is preliminary data.</text>
</comment>
<accession>A0A1V3WVB8</accession>
<dbReference type="Proteomes" id="UP000189229">
    <property type="component" value="Unassembled WGS sequence"/>
</dbReference>
<reference evidence="1 2" key="1">
    <citation type="submission" date="2017-02" db="EMBL/GenBank/DDBJ databases">
        <title>Complete genome sequences of Mycobacterium kansasii strains isolated from rhesus macaques.</title>
        <authorList>
            <person name="Panda A."/>
            <person name="Nagaraj S."/>
            <person name="Zhao X."/>
            <person name="Tettelin H."/>
            <person name="Detolla L.J."/>
        </authorList>
    </citation>
    <scope>NUCLEOTIDE SEQUENCE [LARGE SCALE GENOMIC DNA]</scope>
    <source>
        <strain evidence="1 2">11-3813</strain>
    </source>
</reference>
<evidence type="ECO:0000313" key="2">
    <source>
        <dbReference type="Proteomes" id="UP000189229"/>
    </source>
</evidence>
<protein>
    <submittedName>
        <fullName evidence="1">Uncharacterized protein</fullName>
    </submittedName>
</protein>
<name>A0A1V3WVB8_MYCKA</name>
<sequence length="50" mass="4985">MSTRGGVFRYPRCCGQKALIAALTPAAACAGEIPVLFTVAAAASSGLAPF</sequence>